<proteinExistence type="inferred from homology"/>
<dbReference type="EMBL" id="BAAAHQ010000024">
    <property type="protein sequence ID" value="GAA0938437.1"/>
    <property type="molecule type" value="Genomic_DNA"/>
</dbReference>
<dbReference type="HAMAP" id="MF_01006">
    <property type="entry name" value="Undec_diphosphatase"/>
    <property type="match status" value="1"/>
</dbReference>
<comment type="similarity">
    <text evidence="2 17">Belongs to the UppP family.</text>
</comment>
<evidence type="ECO:0000256" key="9">
    <source>
        <dbReference type="ARBA" id="ARBA00022984"/>
    </source>
</evidence>
<evidence type="ECO:0000256" key="7">
    <source>
        <dbReference type="ARBA" id="ARBA00022801"/>
    </source>
</evidence>
<dbReference type="InterPro" id="IPR003824">
    <property type="entry name" value="UppP"/>
</dbReference>
<dbReference type="PANTHER" id="PTHR30622">
    <property type="entry name" value="UNDECAPRENYL-DIPHOSPHATASE"/>
    <property type="match status" value="1"/>
</dbReference>
<keyword evidence="20" id="KW-1185">Reference proteome</keyword>
<evidence type="ECO:0000256" key="12">
    <source>
        <dbReference type="ARBA" id="ARBA00023251"/>
    </source>
</evidence>
<dbReference type="GO" id="GO:0071555">
    <property type="term" value="P:cell wall organization"/>
    <property type="evidence" value="ECO:0007669"/>
    <property type="project" value="UniProtKB-KW"/>
</dbReference>
<feature type="transmembrane region" description="Helical" evidence="17">
    <location>
        <begin position="134"/>
        <end position="151"/>
    </location>
</feature>
<gene>
    <name evidence="18" type="primary">inkT</name>
    <name evidence="17" type="synonym">uppP</name>
    <name evidence="19" type="ORF">GCM10009560_48390</name>
</gene>
<dbReference type="AlphaFoldDB" id="Q27IG3"/>
<dbReference type="GO" id="GO:0008360">
    <property type="term" value="P:regulation of cell shape"/>
    <property type="evidence" value="ECO:0007669"/>
    <property type="project" value="UniProtKB-KW"/>
</dbReference>
<feature type="transmembrane region" description="Helical" evidence="17">
    <location>
        <begin position="236"/>
        <end position="258"/>
    </location>
</feature>
<evidence type="ECO:0000313" key="19">
    <source>
        <dbReference type="EMBL" id="GAA0938437.1"/>
    </source>
</evidence>
<evidence type="ECO:0000256" key="13">
    <source>
        <dbReference type="ARBA" id="ARBA00023316"/>
    </source>
</evidence>
<dbReference type="GO" id="GO:0005886">
    <property type="term" value="C:plasma membrane"/>
    <property type="evidence" value="ECO:0007669"/>
    <property type="project" value="UniProtKB-SubCell"/>
</dbReference>
<evidence type="ECO:0000256" key="6">
    <source>
        <dbReference type="ARBA" id="ARBA00022692"/>
    </source>
</evidence>
<name>Q27IG3_9ACTN</name>
<protein>
    <recommendedName>
        <fullName evidence="4 17">Undecaprenyl-diphosphatase</fullName>
        <ecNumber evidence="3 17">3.6.1.27</ecNumber>
    </recommendedName>
    <alternativeName>
        <fullName evidence="15 17">Bacitracin resistance protein</fullName>
    </alternativeName>
    <alternativeName>
        <fullName evidence="14 17">Undecaprenyl pyrophosphate phosphatase</fullName>
    </alternativeName>
</protein>
<reference evidence="18" key="1">
    <citation type="journal article" date="2007" name="Appl. Microbiol. Biotechnol.">
        <title>Genetic organization of the biosynthetic gene cluster for the indolocarbazole K-252a in Nonomuraea longicatena JCM 11136.</title>
        <authorList>
            <person name="Kim S.Y."/>
            <person name="Park J.S."/>
            <person name="Chae C.S."/>
            <person name="Hyun C.G."/>
            <person name="Choi B.W."/>
            <person name="Shin J."/>
            <person name="Oh K.B."/>
        </authorList>
    </citation>
    <scope>NUCLEOTIDE SEQUENCE</scope>
</reference>
<evidence type="ECO:0000256" key="14">
    <source>
        <dbReference type="ARBA" id="ARBA00032707"/>
    </source>
</evidence>
<feature type="transmembrane region" description="Helical" evidence="17">
    <location>
        <begin position="210"/>
        <end position="230"/>
    </location>
</feature>
<dbReference type="Proteomes" id="UP001501578">
    <property type="component" value="Unassembled WGS sequence"/>
</dbReference>
<evidence type="ECO:0000256" key="8">
    <source>
        <dbReference type="ARBA" id="ARBA00022960"/>
    </source>
</evidence>
<sequence>MADTLAIVTGTTERGEDVISWFEAVILGLVQGLTEFLPISSTAHIRVVSAYAGWGDPGAAFTAVIQLGTEAAVLIYFRRELWEILSTWTRSLFDRELRHAFPARMGWYIILGTLPIGVLGLVLKTQIETVFRDLRIVGTTLIVFALILWFADRTARNKLTLEKHLSPVHAIVYGFAQSLALIPGVSRSGGTITAGLLLDYRREDAARYSFLLAIPAVLASGFLELAEIGGGRAPDWGPTLLATGISFAVGYAAVSWFLKYISTHRFTGFVVYRIVLGLFVILSVNLGWIPAQGG</sequence>
<evidence type="ECO:0000256" key="11">
    <source>
        <dbReference type="ARBA" id="ARBA00023136"/>
    </source>
</evidence>
<evidence type="ECO:0000256" key="15">
    <source>
        <dbReference type="ARBA" id="ARBA00032932"/>
    </source>
</evidence>
<dbReference type="Pfam" id="PF02673">
    <property type="entry name" value="BacA"/>
    <property type="match status" value="1"/>
</dbReference>
<dbReference type="EMBL" id="DQ399653">
    <property type="protein sequence ID" value="ABD59203.1"/>
    <property type="molecule type" value="Genomic_DNA"/>
</dbReference>
<keyword evidence="6 17" id="KW-0812">Transmembrane</keyword>
<evidence type="ECO:0000256" key="4">
    <source>
        <dbReference type="ARBA" id="ARBA00021581"/>
    </source>
</evidence>
<keyword evidence="13 17" id="KW-0961">Cell wall biogenesis/degradation</keyword>
<feature type="transmembrane region" description="Helical" evidence="17">
    <location>
        <begin position="171"/>
        <end position="198"/>
    </location>
</feature>
<keyword evidence="8 17" id="KW-0133">Cell shape</keyword>
<dbReference type="NCBIfam" id="NF001392">
    <property type="entry name" value="PRK00281.2-1"/>
    <property type="match status" value="1"/>
</dbReference>
<feature type="transmembrane region" description="Helical" evidence="17">
    <location>
        <begin position="105"/>
        <end position="122"/>
    </location>
</feature>
<evidence type="ECO:0000256" key="5">
    <source>
        <dbReference type="ARBA" id="ARBA00022475"/>
    </source>
</evidence>
<reference evidence="20" key="3">
    <citation type="journal article" date="2019" name="Int. J. Syst. Evol. Microbiol.">
        <title>The Global Catalogue of Microorganisms (GCM) 10K type strain sequencing project: providing services to taxonomists for standard genome sequencing and annotation.</title>
        <authorList>
            <consortium name="The Broad Institute Genomics Platform"/>
            <consortium name="The Broad Institute Genome Sequencing Center for Infectious Disease"/>
            <person name="Wu L."/>
            <person name="Ma J."/>
        </authorList>
    </citation>
    <scope>NUCLEOTIDE SEQUENCE [LARGE SCALE GENOMIC DNA]</scope>
    <source>
        <strain evidence="20">JCM 11136</strain>
    </source>
</reference>
<feature type="transmembrane region" description="Helical" evidence="17">
    <location>
        <begin position="270"/>
        <end position="291"/>
    </location>
</feature>
<comment type="catalytic activity">
    <reaction evidence="16 17">
        <text>di-trans,octa-cis-undecaprenyl diphosphate + H2O = di-trans,octa-cis-undecaprenyl phosphate + phosphate + H(+)</text>
        <dbReference type="Rhea" id="RHEA:28094"/>
        <dbReference type="ChEBI" id="CHEBI:15377"/>
        <dbReference type="ChEBI" id="CHEBI:15378"/>
        <dbReference type="ChEBI" id="CHEBI:43474"/>
        <dbReference type="ChEBI" id="CHEBI:58405"/>
        <dbReference type="ChEBI" id="CHEBI:60392"/>
        <dbReference type="EC" id="3.6.1.27"/>
    </reaction>
</comment>
<dbReference type="GO" id="GO:0050380">
    <property type="term" value="F:undecaprenyl-diphosphatase activity"/>
    <property type="evidence" value="ECO:0007669"/>
    <property type="project" value="UniProtKB-UniRule"/>
</dbReference>
<dbReference type="EC" id="3.6.1.27" evidence="3 17"/>
<comment type="function">
    <text evidence="17">Catalyzes the dephosphorylation of undecaprenyl diphosphate (UPP). Confers resistance to bacitracin.</text>
</comment>
<dbReference type="PANTHER" id="PTHR30622:SF4">
    <property type="entry name" value="UNDECAPRENYL-DIPHOSPHATASE"/>
    <property type="match status" value="1"/>
</dbReference>
<dbReference type="GO" id="GO:0009252">
    <property type="term" value="P:peptidoglycan biosynthetic process"/>
    <property type="evidence" value="ECO:0007669"/>
    <property type="project" value="UniProtKB-KW"/>
</dbReference>
<dbReference type="NCBIfam" id="TIGR00753">
    <property type="entry name" value="undec_PP_bacA"/>
    <property type="match status" value="1"/>
</dbReference>
<reference evidence="19" key="2">
    <citation type="journal article" date="2014" name="Int. J. Syst. Evol. Microbiol.">
        <title>Complete genome of a new Firmicutes species belonging to the dominant human colonic microbiota ('Ruminococcus bicirculans') reveals two chromosomes and a selective capacity to utilize plant glucans.</title>
        <authorList>
            <consortium name="NISC Comparative Sequencing Program"/>
            <person name="Wegmann U."/>
            <person name="Louis P."/>
            <person name="Goesmann A."/>
            <person name="Henrissat B."/>
            <person name="Duncan S.H."/>
            <person name="Flint H.J."/>
        </authorList>
    </citation>
    <scope>NUCLEOTIDE SEQUENCE</scope>
    <source>
        <strain evidence="19">JCM 11136</strain>
    </source>
</reference>
<evidence type="ECO:0000256" key="10">
    <source>
        <dbReference type="ARBA" id="ARBA00022989"/>
    </source>
</evidence>
<evidence type="ECO:0000313" key="18">
    <source>
        <dbReference type="EMBL" id="ABD59203.1"/>
    </source>
</evidence>
<keyword evidence="10 17" id="KW-1133">Transmembrane helix</keyword>
<comment type="subcellular location">
    <subcellularLocation>
        <location evidence="1 17">Cell membrane</location>
        <topology evidence="1 17">Multi-pass membrane protein</topology>
    </subcellularLocation>
</comment>
<keyword evidence="12 17" id="KW-0046">Antibiotic resistance</keyword>
<evidence type="ECO:0000256" key="2">
    <source>
        <dbReference type="ARBA" id="ARBA00010621"/>
    </source>
</evidence>
<keyword evidence="5 17" id="KW-1003">Cell membrane</keyword>
<evidence type="ECO:0000313" key="20">
    <source>
        <dbReference type="Proteomes" id="UP001501578"/>
    </source>
</evidence>
<organism evidence="18">
    <name type="scientific">Nonomuraea longicatena</name>
    <dbReference type="NCBI Taxonomy" id="83682"/>
    <lineage>
        <taxon>Bacteria</taxon>
        <taxon>Bacillati</taxon>
        <taxon>Actinomycetota</taxon>
        <taxon>Actinomycetes</taxon>
        <taxon>Streptosporangiales</taxon>
        <taxon>Streptosporangiaceae</taxon>
        <taxon>Nonomuraea</taxon>
    </lineage>
</organism>
<keyword evidence="9 17" id="KW-0573">Peptidoglycan synthesis</keyword>
<keyword evidence="11 17" id="KW-0472">Membrane</keyword>
<evidence type="ECO:0000256" key="17">
    <source>
        <dbReference type="HAMAP-Rule" id="MF_01006"/>
    </source>
</evidence>
<evidence type="ECO:0000256" key="1">
    <source>
        <dbReference type="ARBA" id="ARBA00004651"/>
    </source>
</evidence>
<accession>Q27IG3</accession>
<dbReference type="GO" id="GO:0046677">
    <property type="term" value="P:response to antibiotic"/>
    <property type="evidence" value="ECO:0007669"/>
    <property type="project" value="UniProtKB-UniRule"/>
</dbReference>
<evidence type="ECO:0000256" key="16">
    <source>
        <dbReference type="ARBA" id="ARBA00047594"/>
    </source>
</evidence>
<keyword evidence="7 17" id="KW-0378">Hydrolase</keyword>
<reference evidence="19" key="4">
    <citation type="submission" date="2023-12" db="EMBL/GenBank/DDBJ databases">
        <authorList>
            <person name="Sun Q."/>
            <person name="Inoue M."/>
        </authorList>
    </citation>
    <scope>NUCLEOTIDE SEQUENCE</scope>
    <source>
        <strain evidence="19">JCM 11136</strain>
    </source>
</reference>
<evidence type="ECO:0000256" key="3">
    <source>
        <dbReference type="ARBA" id="ARBA00012374"/>
    </source>
</evidence>
<comment type="miscellaneous">
    <text evidence="17">Bacitracin is thought to be involved in the inhibition of peptidoglycan synthesis by sequestering undecaprenyl diphosphate, thereby reducing the pool of lipid carrier available.</text>
</comment>